<proteinExistence type="predicted"/>
<protein>
    <recommendedName>
        <fullName evidence="3">Clan AA aspartic protease</fullName>
    </recommendedName>
</protein>
<evidence type="ECO:0008006" key="3">
    <source>
        <dbReference type="Google" id="ProtNLM"/>
    </source>
</evidence>
<comment type="caution">
    <text evidence="1">The sequence shown here is derived from an EMBL/GenBank/DDBJ whole genome shotgun (WGS) entry which is preliminary data.</text>
</comment>
<evidence type="ECO:0000313" key="1">
    <source>
        <dbReference type="EMBL" id="MDI6449129.1"/>
    </source>
</evidence>
<gene>
    <name evidence="1" type="ORF">QJ522_08740</name>
</gene>
<dbReference type="EMBL" id="JASCXX010000008">
    <property type="protein sequence ID" value="MDI6449129.1"/>
    <property type="molecule type" value="Genomic_DNA"/>
</dbReference>
<dbReference type="AlphaFoldDB" id="A0AAW6TY00"/>
<evidence type="ECO:0000313" key="2">
    <source>
        <dbReference type="Proteomes" id="UP001431776"/>
    </source>
</evidence>
<sequence length="126" mass="14026">MKAVLRGEIRNSVPYFRYRLGSDGTLELSSRHGNEITADTGFTGAIALPEDALERMAVEFAAVEEFRLADGQRVQLPIFWGAVHLNGKSFETWFIPGDPLVGMEFFEVAGTQLNLDFKTGTICLKR</sequence>
<reference evidence="1" key="1">
    <citation type="submission" date="2023-05" db="EMBL/GenBank/DDBJ databases">
        <title>Anaerotaeda fermentans gen. nov., sp. nov., a novel anaerobic planctomycete of the new family within the order Sedimentisphaerales isolated from Taman Peninsula, Russia.</title>
        <authorList>
            <person name="Khomyakova M.A."/>
            <person name="Merkel A.Y."/>
            <person name="Slobodkin A.I."/>
        </authorList>
    </citation>
    <scope>NUCLEOTIDE SEQUENCE</scope>
    <source>
        <strain evidence="1">M17dextr</strain>
    </source>
</reference>
<name>A0AAW6TY00_9BACT</name>
<dbReference type="Proteomes" id="UP001431776">
    <property type="component" value="Unassembled WGS sequence"/>
</dbReference>
<dbReference type="RefSeq" id="WP_349244535.1">
    <property type="nucleotide sequence ID" value="NZ_JASCXX010000008.1"/>
</dbReference>
<organism evidence="1 2">
    <name type="scientific">Anaerobaca lacustris</name>
    <dbReference type="NCBI Taxonomy" id="3044600"/>
    <lineage>
        <taxon>Bacteria</taxon>
        <taxon>Pseudomonadati</taxon>
        <taxon>Planctomycetota</taxon>
        <taxon>Phycisphaerae</taxon>
        <taxon>Sedimentisphaerales</taxon>
        <taxon>Anaerobacaceae</taxon>
        <taxon>Anaerobaca</taxon>
    </lineage>
</organism>
<keyword evidence="2" id="KW-1185">Reference proteome</keyword>
<accession>A0AAW6TY00</accession>